<gene>
    <name evidence="5" type="ORF">K469DRAFT_495226</name>
</gene>
<feature type="coiled-coil region" evidence="1">
    <location>
        <begin position="387"/>
        <end position="446"/>
    </location>
</feature>
<dbReference type="PANTHER" id="PTHR36681">
    <property type="entry name" value="NUCLEAR GTPASE, GERMINAL CENTER-ASSOCIATED, TANDEM DUPLICATE 3"/>
    <property type="match status" value="1"/>
</dbReference>
<dbReference type="AlphaFoldDB" id="A0A6A6EWV9"/>
<dbReference type="SUPFAM" id="SSF52540">
    <property type="entry name" value="P-loop containing nucleoside triphosphate hydrolases"/>
    <property type="match status" value="1"/>
</dbReference>
<name>A0A6A6EWV9_9PEZI</name>
<dbReference type="OrthoDB" id="3598281at2759"/>
<accession>A0A6A6EWV9</accession>
<dbReference type="Pfam" id="PF00350">
    <property type="entry name" value="Dynamin_N"/>
    <property type="match status" value="1"/>
</dbReference>
<evidence type="ECO:0008006" key="7">
    <source>
        <dbReference type="Google" id="ProtNLM"/>
    </source>
</evidence>
<feature type="domain" description="DUF7605" evidence="4">
    <location>
        <begin position="545"/>
        <end position="722"/>
    </location>
</feature>
<evidence type="ECO:0000259" key="3">
    <source>
        <dbReference type="Pfam" id="PF00350"/>
    </source>
</evidence>
<evidence type="ECO:0000313" key="5">
    <source>
        <dbReference type="EMBL" id="KAF2194396.1"/>
    </source>
</evidence>
<feature type="compositionally biased region" description="Polar residues" evidence="2">
    <location>
        <begin position="1"/>
        <end position="24"/>
    </location>
</feature>
<feature type="region of interest" description="Disordered" evidence="2">
    <location>
        <begin position="1"/>
        <end position="43"/>
    </location>
</feature>
<dbReference type="CDD" id="cd00267">
    <property type="entry name" value="ABC_ATPase"/>
    <property type="match status" value="1"/>
</dbReference>
<evidence type="ECO:0000259" key="4">
    <source>
        <dbReference type="Pfam" id="PF24564"/>
    </source>
</evidence>
<feature type="non-terminal residue" evidence="5">
    <location>
        <position position="802"/>
    </location>
</feature>
<dbReference type="InterPro" id="IPR056024">
    <property type="entry name" value="DUF7605"/>
</dbReference>
<keyword evidence="1" id="KW-0175">Coiled coil</keyword>
<feature type="non-terminal residue" evidence="5">
    <location>
        <position position="1"/>
    </location>
</feature>
<feature type="domain" description="Dynamin N-terminal" evidence="3">
    <location>
        <begin position="101"/>
        <end position="358"/>
    </location>
</feature>
<dbReference type="Proteomes" id="UP000800200">
    <property type="component" value="Unassembled WGS sequence"/>
</dbReference>
<dbReference type="EMBL" id="ML994611">
    <property type="protein sequence ID" value="KAF2194396.1"/>
    <property type="molecule type" value="Genomic_DNA"/>
</dbReference>
<sequence length="802" mass="91776">SQRGTPTPSIHVTPSAPPNESSQPRARRTDSHQIENEDPPKALFHMPEVQEALANARTLTSRMANVLSSSNLHRENGSSIERLHQQATRLSGFQLPSSRIVGLVGDSGGGKSSLINSLLDKMEFARASSSGTACTCAVTEYLFHDRDDFIIHVDYFPLDELKKQFEELLRAYRDYQSLPRNSRGRDEDDEDDIDRKGLQRQADLARETFRASFTERLEQTPTVLSSMPFEHAVGTMVEWASQLLPRQGGQESFSTVEGCSSRLRELTSESDDSLPNGESRTCWPFIQKLRVYLKAYILSKGLIIADLPGLRDLNSARKAITERYVRQCHQILVVARMDRAITDESIKEIFELASRANLSKIDVICTRSEEIQMREARHDWPAERATIEEMQRETDADTEEIDSLREEIEEYDQDLTNLTREEERQFMRLQQDCRRAEKSRENHEFELLRHIVKLRNDKVSDRLREEYRNHPIATTLKIFCVGNKIYRENREKPAMAALPYLKLSGILELRRYCIGIVGESRLRATREFIKGEIPAFLGSVELWRRSLTTSQWYPSSYTAFCFKYGEHSTAGMRYHCWNEEAMEGMKGDMSAVWDSFAVDLEAHLERINGAVVQAFGNVLRVALSTAANEPGAANNTRSAMRTLATTLRHRKDLTLYGIEKACESFHSELSSLHTDAFSSIRTAFIGKLMENTYHAANLEYGSGSDRRRKDLITGKFSSPSLFNDHRRDCKEKFRDIARGLQDKVNEIVNQQVGLVEADLQMLRDENVVLESERDPEFRRRVGAEVERVKWEVDRIGRVVEDV</sequence>
<organism evidence="5 6">
    <name type="scientific">Zopfia rhizophila CBS 207.26</name>
    <dbReference type="NCBI Taxonomy" id="1314779"/>
    <lineage>
        <taxon>Eukaryota</taxon>
        <taxon>Fungi</taxon>
        <taxon>Dikarya</taxon>
        <taxon>Ascomycota</taxon>
        <taxon>Pezizomycotina</taxon>
        <taxon>Dothideomycetes</taxon>
        <taxon>Dothideomycetes incertae sedis</taxon>
        <taxon>Zopfiaceae</taxon>
        <taxon>Zopfia</taxon>
    </lineage>
</organism>
<dbReference type="InterPro" id="IPR045063">
    <property type="entry name" value="Dynamin_N"/>
</dbReference>
<dbReference type="PANTHER" id="PTHR36681:SF3">
    <property type="entry name" value="NUCLEAR GTPASE, GERMINAL CENTER-ASSOCIATED, TANDEM DUPLICATE 3"/>
    <property type="match status" value="1"/>
</dbReference>
<protein>
    <recommendedName>
        <fullName evidence="7">P-loop containing nucleoside triphosphate hydrolase protein</fullName>
    </recommendedName>
</protein>
<evidence type="ECO:0000256" key="2">
    <source>
        <dbReference type="SAM" id="MobiDB-lite"/>
    </source>
</evidence>
<dbReference type="Pfam" id="PF24564">
    <property type="entry name" value="DUF7605"/>
    <property type="match status" value="1"/>
</dbReference>
<dbReference type="InterPro" id="IPR027417">
    <property type="entry name" value="P-loop_NTPase"/>
</dbReference>
<keyword evidence="6" id="KW-1185">Reference proteome</keyword>
<proteinExistence type="predicted"/>
<evidence type="ECO:0000256" key="1">
    <source>
        <dbReference type="SAM" id="Coils"/>
    </source>
</evidence>
<reference evidence="5" key="1">
    <citation type="journal article" date="2020" name="Stud. Mycol.">
        <title>101 Dothideomycetes genomes: a test case for predicting lifestyles and emergence of pathogens.</title>
        <authorList>
            <person name="Haridas S."/>
            <person name="Albert R."/>
            <person name="Binder M."/>
            <person name="Bloem J."/>
            <person name="Labutti K."/>
            <person name="Salamov A."/>
            <person name="Andreopoulos B."/>
            <person name="Baker S."/>
            <person name="Barry K."/>
            <person name="Bills G."/>
            <person name="Bluhm B."/>
            <person name="Cannon C."/>
            <person name="Castanera R."/>
            <person name="Culley D."/>
            <person name="Daum C."/>
            <person name="Ezra D."/>
            <person name="Gonzalez J."/>
            <person name="Henrissat B."/>
            <person name="Kuo A."/>
            <person name="Liang C."/>
            <person name="Lipzen A."/>
            <person name="Lutzoni F."/>
            <person name="Magnuson J."/>
            <person name="Mondo S."/>
            <person name="Nolan M."/>
            <person name="Ohm R."/>
            <person name="Pangilinan J."/>
            <person name="Park H.-J."/>
            <person name="Ramirez L."/>
            <person name="Alfaro M."/>
            <person name="Sun H."/>
            <person name="Tritt A."/>
            <person name="Yoshinaga Y."/>
            <person name="Zwiers L.-H."/>
            <person name="Turgeon B."/>
            <person name="Goodwin S."/>
            <person name="Spatafora J."/>
            <person name="Crous P."/>
            <person name="Grigoriev I."/>
        </authorList>
    </citation>
    <scope>NUCLEOTIDE SEQUENCE</scope>
    <source>
        <strain evidence="5">CBS 207.26</strain>
    </source>
</reference>
<evidence type="ECO:0000313" key="6">
    <source>
        <dbReference type="Proteomes" id="UP000800200"/>
    </source>
</evidence>
<dbReference type="Gene3D" id="3.40.50.300">
    <property type="entry name" value="P-loop containing nucleotide triphosphate hydrolases"/>
    <property type="match status" value="2"/>
</dbReference>
<feature type="compositionally biased region" description="Basic and acidic residues" evidence="2">
    <location>
        <begin position="27"/>
        <end position="40"/>
    </location>
</feature>